<organism evidence="2 3">
    <name type="scientific">Acer negundo</name>
    <name type="common">Box elder</name>
    <dbReference type="NCBI Taxonomy" id="4023"/>
    <lineage>
        <taxon>Eukaryota</taxon>
        <taxon>Viridiplantae</taxon>
        <taxon>Streptophyta</taxon>
        <taxon>Embryophyta</taxon>
        <taxon>Tracheophyta</taxon>
        <taxon>Spermatophyta</taxon>
        <taxon>Magnoliopsida</taxon>
        <taxon>eudicotyledons</taxon>
        <taxon>Gunneridae</taxon>
        <taxon>Pentapetalae</taxon>
        <taxon>rosids</taxon>
        <taxon>malvids</taxon>
        <taxon>Sapindales</taxon>
        <taxon>Sapindaceae</taxon>
        <taxon>Hippocastanoideae</taxon>
        <taxon>Acereae</taxon>
        <taxon>Acer</taxon>
    </lineage>
</organism>
<sequence>MAQVGKDKELTGLVSWKEETSSGGGNSAAEAGATTSVARVCLAASVVDSFHGNEEEDKGCDLVFVALARHQAKRGTRDDAPSSSLAPLVHLLINCAARPPYPREEIIEELV</sequence>
<feature type="region of interest" description="Disordered" evidence="1">
    <location>
        <begin position="1"/>
        <end position="30"/>
    </location>
</feature>
<comment type="caution">
    <text evidence="2">The sequence shown here is derived from an EMBL/GenBank/DDBJ whole genome shotgun (WGS) entry which is preliminary data.</text>
</comment>
<dbReference type="Proteomes" id="UP001064489">
    <property type="component" value="Chromosome 9"/>
</dbReference>
<evidence type="ECO:0000313" key="2">
    <source>
        <dbReference type="EMBL" id="KAI9200992.1"/>
    </source>
</evidence>
<dbReference type="AlphaFoldDB" id="A0AAD5JT57"/>
<feature type="compositionally biased region" description="Basic and acidic residues" evidence="1">
    <location>
        <begin position="1"/>
        <end position="20"/>
    </location>
</feature>
<reference evidence="2" key="1">
    <citation type="journal article" date="2022" name="Plant J.">
        <title>Strategies of tolerance reflected in two North American maple genomes.</title>
        <authorList>
            <person name="McEvoy S.L."/>
            <person name="Sezen U.U."/>
            <person name="Trouern-Trend A."/>
            <person name="McMahon S.M."/>
            <person name="Schaberg P.G."/>
            <person name="Yang J."/>
            <person name="Wegrzyn J.L."/>
            <person name="Swenson N.G."/>
        </authorList>
    </citation>
    <scope>NUCLEOTIDE SEQUENCE</scope>
    <source>
        <strain evidence="2">91603</strain>
    </source>
</reference>
<protein>
    <submittedName>
        <fullName evidence="2">Uncharacterized protein</fullName>
    </submittedName>
</protein>
<accession>A0AAD5JT57</accession>
<evidence type="ECO:0000256" key="1">
    <source>
        <dbReference type="SAM" id="MobiDB-lite"/>
    </source>
</evidence>
<evidence type="ECO:0000313" key="3">
    <source>
        <dbReference type="Proteomes" id="UP001064489"/>
    </source>
</evidence>
<keyword evidence="3" id="KW-1185">Reference proteome</keyword>
<dbReference type="EMBL" id="JAJSOW010000001">
    <property type="protein sequence ID" value="KAI9200992.1"/>
    <property type="molecule type" value="Genomic_DNA"/>
</dbReference>
<gene>
    <name evidence="2" type="ORF">LWI28_016274</name>
</gene>
<proteinExistence type="predicted"/>
<name>A0AAD5JT57_ACENE</name>
<reference evidence="2" key="2">
    <citation type="submission" date="2023-02" db="EMBL/GenBank/DDBJ databases">
        <authorList>
            <person name="Swenson N.G."/>
            <person name="Wegrzyn J.L."/>
            <person name="Mcevoy S.L."/>
        </authorList>
    </citation>
    <scope>NUCLEOTIDE SEQUENCE</scope>
    <source>
        <strain evidence="2">91603</strain>
        <tissue evidence="2">Leaf</tissue>
    </source>
</reference>